<dbReference type="PANTHER" id="PTHR43162">
    <property type="match status" value="1"/>
</dbReference>
<dbReference type="AlphaFoldDB" id="A0A846QWR2"/>
<gene>
    <name evidence="2" type="ORF">GGR42_002899</name>
</gene>
<evidence type="ECO:0000259" key="1">
    <source>
        <dbReference type="Pfam" id="PF05368"/>
    </source>
</evidence>
<dbReference type="Gene3D" id="3.90.25.10">
    <property type="entry name" value="UDP-galactose 4-epimerase, domain 1"/>
    <property type="match status" value="1"/>
</dbReference>
<dbReference type="Pfam" id="PF05368">
    <property type="entry name" value="NmrA"/>
    <property type="match status" value="1"/>
</dbReference>
<dbReference type="EMBL" id="JAATJJ010000002">
    <property type="protein sequence ID" value="NJB72408.1"/>
    <property type="molecule type" value="Genomic_DNA"/>
</dbReference>
<protein>
    <submittedName>
        <fullName evidence="2">Uncharacterized protein YbjT (DUF2867 family)</fullName>
    </submittedName>
</protein>
<proteinExistence type="predicted"/>
<evidence type="ECO:0000313" key="3">
    <source>
        <dbReference type="Proteomes" id="UP000590442"/>
    </source>
</evidence>
<keyword evidence="3" id="KW-1185">Reference proteome</keyword>
<reference evidence="2 3" key="1">
    <citation type="submission" date="2020-03" db="EMBL/GenBank/DDBJ databases">
        <title>Genomic Encyclopedia of Type Strains, Phase IV (KMG-IV): sequencing the most valuable type-strain genomes for metagenomic binning, comparative biology and taxonomic classification.</title>
        <authorList>
            <person name="Goeker M."/>
        </authorList>
    </citation>
    <scope>NUCLEOTIDE SEQUENCE [LARGE SCALE GENOMIC DNA]</scope>
    <source>
        <strain evidence="2 3">DSM 29762</strain>
    </source>
</reference>
<dbReference type="InterPro" id="IPR051604">
    <property type="entry name" value="Ergot_Alk_Oxidoreductase"/>
</dbReference>
<dbReference type="SUPFAM" id="SSF51735">
    <property type="entry name" value="NAD(P)-binding Rossmann-fold domains"/>
    <property type="match status" value="1"/>
</dbReference>
<comment type="caution">
    <text evidence="2">The sequence shown here is derived from an EMBL/GenBank/DDBJ whole genome shotgun (WGS) entry which is preliminary data.</text>
</comment>
<name>A0A846QWR2_9FLAO</name>
<dbReference type="PANTHER" id="PTHR43162:SF1">
    <property type="entry name" value="PRESTALK A DIFFERENTIATION PROTEIN A"/>
    <property type="match status" value="1"/>
</dbReference>
<sequence>MKIVVTGSLGNISKPLAQILVQKGHLVTVISSNPERKKAIEELGAVPAIGTMEDIEFLTKTFGGVDAVYLMEAVDQESIFNPNFDIIEAYSEIAKNYRQAVIRSGVKKVIHLSSIGGHTTEGNGVLAMHYYAEKNLNKLPDDVSIKFMRPAGFYTNLYRQMQNIKEKGAIVQNYGGNTKEPWVSPLDIAATIVEEIELPFNGRKIRYIASEEISPNEVASILGNAIGNPNLKWVVVSDEEVLNGMTSFGMNKKIAKGFIDMQAAQGTGVLYEDYYKNEPILGKTKFADFAKEFAEIYNG</sequence>
<evidence type="ECO:0000313" key="2">
    <source>
        <dbReference type="EMBL" id="NJB72408.1"/>
    </source>
</evidence>
<dbReference type="Gene3D" id="3.40.50.720">
    <property type="entry name" value="NAD(P)-binding Rossmann-like Domain"/>
    <property type="match status" value="1"/>
</dbReference>
<dbReference type="InterPro" id="IPR008030">
    <property type="entry name" value="NmrA-like"/>
</dbReference>
<dbReference type="Proteomes" id="UP000590442">
    <property type="component" value="Unassembled WGS sequence"/>
</dbReference>
<accession>A0A846QWR2</accession>
<organism evidence="2 3">
    <name type="scientific">Saonia flava</name>
    <dbReference type="NCBI Taxonomy" id="523696"/>
    <lineage>
        <taxon>Bacteria</taxon>
        <taxon>Pseudomonadati</taxon>
        <taxon>Bacteroidota</taxon>
        <taxon>Flavobacteriia</taxon>
        <taxon>Flavobacteriales</taxon>
        <taxon>Flavobacteriaceae</taxon>
        <taxon>Saonia</taxon>
    </lineage>
</organism>
<feature type="domain" description="NmrA-like" evidence="1">
    <location>
        <begin position="2"/>
        <end position="262"/>
    </location>
</feature>
<dbReference type="InterPro" id="IPR036291">
    <property type="entry name" value="NAD(P)-bd_dom_sf"/>
</dbReference>
<dbReference type="RefSeq" id="WP_167965382.1">
    <property type="nucleotide sequence ID" value="NZ_JAATJJ010000002.1"/>
</dbReference>